<feature type="coiled-coil region" evidence="2">
    <location>
        <begin position="578"/>
        <end position="605"/>
    </location>
</feature>
<feature type="compositionally biased region" description="Basic and acidic residues" evidence="3">
    <location>
        <begin position="421"/>
        <end position="439"/>
    </location>
</feature>
<feature type="compositionally biased region" description="Low complexity" evidence="3">
    <location>
        <begin position="668"/>
        <end position="686"/>
    </location>
</feature>
<dbReference type="PANTHER" id="PTHR14429">
    <property type="entry name" value="FIBROSIN FAMILY MEMBER"/>
    <property type="match status" value="1"/>
</dbReference>
<dbReference type="Pfam" id="PF15336">
    <property type="entry name" value="Auts2"/>
    <property type="match status" value="1"/>
</dbReference>
<keyword evidence="1" id="KW-0597">Phosphoprotein</keyword>
<proteinExistence type="predicted"/>
<evidence type="ECO:0000313" key="5">
    <source>
        <dbReference type="Proteomes" id="UP000886611"/>
    </source>
</evidence>
<feature type="region of interest" description="Disordered" evidence="3">
    <location>
        <begin position="42"/>
        <end position="72"/>
    </location>
</feature>
<feature type="non-terminal residue" evidence="4">
    <location>
        <position position="1"/>
    </location>
</feature>
<sequence>FAEHDLLRQELNNRFLVQSSERSGAAVHTPLAPVSLLRAEFHQHQHTHQHRHTHQHTFTPFPGSRPSNPMIGPPSAPSMFDKYTSKLDNPFLRHSSKPGKWCAVHVQIAWQIYHHQQKMKQMQLDPHKLDMNGKLDLFSRPPGPGLFPGLPYPHDLARPLFPATGAGHPAASPYGPPSHHHSSFLATGHLADPYNRSSAYSGLGNLTSSAFGGLGNPSLTSNSVFGPKESHGLSGFSSPHHDTWNRLHRTPPSFPTPPQWPKSTDNERSSSVTNHDREKEREREREREKRESLSKEDRDKDRDTQDKSRTSNRSSPASAPVGYQISNLIRSSSIERTREGEKESVERLRETSLSTDIKVKESHSPGKEVHERRQPEDMSKPCLQPPSPYGKPILTEPTLKITSTAGKDGDTKSRQSPSAELLHKVKNDVKVKEERKEEQEVMLVSSEPATAATQQHHPTAHQPPSRCTDLPSPASLHSVHLPHSMPLSLSGVNQVNSFNLLDRTRVAPFMGISPLSSTRERLPHPGFTWDPLRDAYRSLDLHRRMDYQLRAEQSHRFPGIYEHERSYREREPHDYSHHEHLLEARREHERLRQAEERERMHIRDELDRARLHQLHQSPIEGHLPHMPPFMSPLGSMHYPRLSPSAAHNGMLNRTPPTAALSAPPPLVPTGSTRPTSPRRTTPLASSEPREYSPTHNPKEVEAR</sequence>
<feature type="region of interest" description="Disordered" evidence="3">
    <location>
        <begin position="222"/>
        <end position="469"/>
    </location>
</feature>
<feature type="compositionally biased region" description="Basic and acidic residues" evidence="3">
    <location>
        <begin position="333"/>
        <end position="350"/>
    </location>
</feature>
<dbReference type="AlphaFoldDB" id="A0A8X7XNN0"/>
<evidence type="ECO:0000256" key="1">
    <source>
        <dbReference type="ARBA" id="ARBA00022553"/>
    </source>
</evidence>
<accession>A0A8X7XNN0</accession>
<reference evidence="4 5" key="1">
    <citation type="journal article" date="2021" name="Cell">
        <title>Tracing the genetic footprints of vertebrate landing in non-teleost ray-finned fishes.</title>
        <authorList>
            <person name="Bi X."/>
            <person name="Wang K."/>
            <person name="Yang L."/>
            <person name="Pan H."/>
            <person name="Jiang H."/>
            <person name="Wei Q."/>
            <person name="Fang M."/>
            <person name="Yu H."/>
            <person name="Zhu C."/>
            <person name="Cai Y."/>
            <person name="He Y."/>
            <person name="Gan X."/>
            <person name="Zeng H."/>
            <person name="Yu D."/>
            <person name="Zhu Y."/>
            <person name="Jiang H."/>
            <person name="Qiu Q."/>
            <person name="Yang H."/>
            <person name="Zhang Y.E."/>
            <person name="Wang W."/>
            <person name="Zhu M."/>
            <person name="He S."/>
            <person name="Zhang G."/>
        </authorList>
    </citation>
    <scope>NUCLEOTIDE SEQUENCE [LARGE SCALE GENOMIC DNA]</scope>
    <source>
        <strain evidence="4">Bchr_013</strain>
    </source>
</reference>
<feature type="compositionally biased region" description="Basic and acidic residues" evidence="3">
    <location>
        <begin position="357"/>
        <end position="379"/>
    </location>
</feature>
<keyword evidence="2" id="KW-0175">Coiled coil</keyword>
<comment type="caution">
    <text evidence="4">The sequence shown here is derived from an EMBL/GenBank/DDBJ whole genome shotgun (WGS) entry which is preliminary data.</text>
</comment>
<feature type="compositionally biased region" description="Basic and acidic residues" evidence="3">
    <location>
        <begin position="687"/>
        <end position="703"/>
    </location>
</feature>
<evidence type="ECO:0000256" key="3">
    <source>
        <dbReference type="SAM" id="MobiDB-lite"/>
    </source>
</evidence>
<protein>
    <submittedName>
        <fullName evidence="4">AUTS2 protein</fullName>
    </submittedName>
</protein>
<keyword evidence="5" id="KW-1185">Reference proteome</keyword>
<dbReference type="PANTHER" id="PTHR14429:SF20">
    <property type="entry name" value="FIBROSIN-1-LIKE PROTEIN"/>
    <property type="match status" value="1"/>
</dbReference>
<name>A0A8X7XNN0_POLSE</name>
<organism evidence="4 5">
    <name type="scientific">Polypterus senegalus</name>
    <name type="common">Senegal bichir</name>
    <dbReference type="NCBI Taxonomy" id="55291"/>
    <lineage>
        <taxon>Eukaryota</taxon>
        <taxon>Metazoa</taxon>
        <taxon>Chordata</taxon>
        <taxon>Craniata</taxon>
        <taxon>Vertebrata</taxon>
        <taxon>Euteleostomi</taxon>
        <taxon>Actinopterygii</taxon>
        <taxon>Polypteriformes</taxon>
        <taxon>Polypteridae</taxon>
        <taxon>Polypterus</taxon>
    </lineage>
</organism>
<feature type="region of interest" description="Disordered" evidence="3">
    <location>
        <begin position="640"/>
        <end position="703"/>
    </location>
</feature>
<evidence type="ECO:0000256" key="2">
    <source>
        <dbReference type="SAM" id="Coils"/>
    </source>
</evidence>
<dbReference type="PRINTS" id="PR02044">
    <property type="entry name" value="FIBROSIN1LPF"/>
</dbReference>
<feature type="compositionally biased region" description="Basic and acidic residues" evidence="3">
    <location>
        <begin position="264"/>
        <end position="309"/>
    </location>
</feature>
<dbReference type="EMBL" id="JAATIS010000094">
    <property type="protein sequence ID" value="KAG2470499.1"/>
    <property type="molecule type" value="Genomic_DNA"/>
</dbReference>
<dbReference type="Proteomes" id="UP000886611">
    <property type="component" value="Unassembled WGS sequence"/>
</dbReference>
<gene>
    <name evidence="4" type="primary">Auts2_1</name>
    <name evidence="4" type="ORF">GTO96_0005391</name>
</gene>
<feature type="compositionally biased region" description="Basic residues" evidence="3">
    <location>
        <begin position="44"/>
        <end position="55"/>
    </location>
</feature>
<dbReference type="InterPro" id="IPR023246">
    <property type="entry name" value="AUTS2"/>
</dbReference>
<evidence type="ECO:0000313" key="4">
    <source>
        <dbReference type="EMBL" id="KAG2470499.1"/>
    </source>
</evidence>
<feature type="non-terminal residue" evidence="4">
    <location>
        <position position="703"/>
    </location>
</feature>
<feature type="compositionally biased region" description="Low complexity" evidence="3">
    <location>
        <begin position="441"/>
        <end position="464"/>
    </location>
</feature>